<gene>
    <name evidence="1" type="ORF">JT362_29115</name>
</gene>
<dbReference type="SUPFAM" id="SSF55961">
    <property type="entry name" value="Bet v1-like"/>
    <property type="match status" value="1"/>
</dbReference>
<dbReference type="Gene3D" id="3.30.530.20">
    <property type="match status" value="1"/>
</dbReference>
<protein>
    <submittedName>
        <fullName evidence="1">SRPBCC family protein</fullName>
    </submittedName>
</protein>
<accession>A0ABT2JHH6</accession>
<name>A0ABT2JHH6_9PSEU</name>
<organism evidence="1 2">
    <name type="scientific">Actinophytocola gossypii</name>
    <dbReference type="NCBI Taxonomy" id="2812003"/>
    <lineage>
        <taxon>Bacteria</taxon>
        <taxon>Bacillati</taxon>
        <taxon>Actinomycetota</taxon>
        <taxon>Actinomycetes</taxon>
        <taxon>Pseudonocardiales</taxon>
        <taxon>Pseudonocardiaceae</taxon>
    </lineage>
</organism>
<dbReference type="RefSeq" id="WP_260195078.1">
    <property type="nucleotide sequence ID" value="NZ_JAFFZE010000023.1"/>
</dbReference>
<evidence type="ECO:0000313" key="1">
    <source>
        <dbReference type="EMBL" id="MCT2587193.1"/>
    </source>
</evidence>
<comment type="caution">
    <text evidence="1">The sequence shown here is derived from an EMBL/GenBank/DDBJ whole genome shotgun (WGS) entry which is preliminary data.</text>
</comment>
<reference evidence="1 2" key="1">
    <citation type="submission" date="2021-02" db="EMBL/GenBank/DDBJ databases">
        <title>Actinophytocola xerophila sp. nov., isolated from soil of cotton cropping field.</title>
        <authorList>
            <person name="Huang R."/>
            <person name="Chen X."/>
            <person name="Ge X."/>
            <person name="Liu W."/>
        </authorList>
    </citation>
    <scope>NUCLEOTIDE SEQUENCE [LARGE SCALE GENOMIC DNA]</scope>
    <source>
        <strain evidence="1 2">S1-96</strain>
    </source>
</reference>
<proteinExistence type="predicted"/>
<dbReference type="InterPro" id="IPR023393">
    <property type="entry name" value="START-like_dom_sf"/>
</dbReference>
<dbReference type="Proteomes" id="UP001156441">
    <property type="component" value="Unassembled WGS sequence"/>
</dbReference>
<keyword evidence="2" id="KW-1185">Reference proteome</keyword>
<dbReference type="InterPro" id="IPR019587">
    <property type="entry name" value="Polyketide_cyclase/dehydratase"/>
</dbReference>
<dbReference type="Pfam" id="PF10604">
    <property type="entry name" value="Polyketide_cyc2"/>
    <property type="match status" value="1"/>
</dbReference>
<sequence length="148" mass="17115">MSERRISATRVVDAPAERIFDLLADPAKHPLIDGSGTVRGSRSTGPRRLELGSRFGMDMRIGLPYRILNTVVEFEEGRLIAWRHFSGHRWRWRLRDLGDGRTEVTETFDWSTARFPRGIELLGFPERNRKGIEATLERLGRVVRSEER</sequence>
<dbReference type="EMBL" id="JAFFZE010000023">
    <property type="protein sequence ID" value="MCT2587193.1"/>
    <property type="molecule type" value="Genomic_DNA"/>
</dbReference>
<evidence type="ECO:0000313" key="2">
    <source>
        <dbReference type="Proteomes" id="UP001156441"/>
    </source>
</evidence>